<keyword evidence="4" id="KW-1185">Reference proteome</keyword>
<dbReference type="RefSeq" id="WP_307464950.1">
    <property type="nucleotide sequence ID" value="NZ_JAURUR010000002.1"/>
</dbReference>
<name>A0ABT9MBA6_9DEIO</name>
<dbReference type="EMBL" id="JAURUR010000002">
    <property type="protein sequence ID" value="MDP9763825.1"/>
    <property type="molecule type" value="Genomic_DNA"/>
</dbReference>
<feature type="domain" description="RNA polymerase sigma factor 70 region 4 type 2" evidence="2">
    <location>
        <begin position="145"/>
        <end position="168"/>
    </location>
</feature>
<accession>A0ABT9MBA6</accession>
<organism evidence="3 4">
    <name type="scientific">Deinococcus enclensis</name>
    <dbReference type="NCBI Taxonomy" id="1049582"/>
    <lineage>
        <taxon>Bacteria</taxon>
        <taxon>Thermotogati</taxon>
        <taxon>Deinococcota</taxon>
        <taxon>Deinococci</taxon>
        <taxon>Deinococcales</taxon>
        <taxon>Deinococcaceae</taxon>
        <taxon>Deinococcus</taxon>
    </lineage>
</organism>
<dbReference type="Gene3D" id="1.10.10.10">
    <property type="entry name" value="Winged helix-like DNA-binding domain superfamily/Winged helix DNA-binding domain"/>
    <property type="match status" value="1"/>
</dbReference>
<evidence type="ECO:0000259" key="2">
    <source>
        <dbReference type="Pfam" id="PF08281"/>
    </source>
</evidence>
<dbReference type="Pfam" id="PF08281">
    <property type="entry name" value="Sigma70_r4_2"/>
    <property type="match status" value="1"/>
</dbReference>
<feature type="region of interest" description="Disordered" evidence="1">
    <location>
        <begin position="235"/>
        <end position="254"/>
    </location>
</feature>
<keyword evidence="3" id="KW-0238">DNA-binding</keyword>
<proteinExistence type="predicted"/>
<dbReference type="SUPFAM" id="SSF46894">
    <property type="entry name" value="C-terminal effector domain of the bipartite response regulators"/>
    <property type="match status" value="1"/>
</dbReference>
<dbReference type="InterPro" id="IPR013249">
    <property type="entry name" value="RNA_pol_sigma70_r4_t2"/>
</dbReference>
<reference evidence="3 4" key="1">
    <citation type="submission" date="2023-07" db="EMBL/GenBank/DDBJ databases">
        <title>Genomic Encyclopedia of Type Strains, Phase IV (KMG-IV): sequencing the most valuable type-strain genomes for metagenomic binning, comparative biology and taxonomic classification.</title>
        <authorList>
            <person name="Goeker M."/>
        </authorList>
    </citation>
    <scope>NUCLEOTIDE SEQUENCE [LARGE SCALE GENOMIC DNA]</scope>
    <source>
        <strain evidence="3 4">NIO-1023</strain>
    </source>
</reference>
<evidence type="ECO:0000256" key="1">
    <source>
        <dbReference type="SAM" id="MobiDB-lite"/>
    </source>
</evidence>
<dbReference type="InterPro" id="IPR036388">
    <property type="entry name" value="WH-like_DNA-bd_sf"/>
</dbReference>
<sequence>MGRRTTLPVLFSDLEQQAIQAAAQRVGLTPAEYVRFAALLSARAAVAEHRPTYSREQLSSIYKREQRKGTVWTEAELRQRGLPLYWSEEWVRSRLEAGSSRVEMAVEAGVQEQTLTGFLRRVYGLRAFEVPDGPVSRQEQARALYQEGLSYAEIARTLDLSEGTVRRYTVGLGREFEQRSERAFREVLSKAPEWNGTRAQIAQQAFGGNEQAATYWLRHQVREGRLERVTRGRYVVKETNPGHTPGSEGGSPLS</sequence>
<dbReference type="InterPro" id="IPR016032">
    <property type="entry name" value="Sig_transdc_resp-reg_C-effctor"/>
</dbReference>
<dbReference type="GO" id="GO:0003677">
    <property type="term" value="F:DNA binding"/>
    <property type="evidence" value="ECO:0007669"/>
    <property type="project" value="UniProtKB-KW"/>
</dbReference>
<gene>
    <name evidence="3" type="ORF">QO006_001242</name>
</gene>
<comment type="caution">
    <text evidence="3">The sequence shown here is derived from an EMBL/GenBank/DDBJ whole genome shotgun (WGS) entry which is preliminary data.</text>
</comment>
<protein>
    <submittedName>
        <fullName evidence="3">DNA-binding NarL/FixJ family response regulator</fullName>
    </submittedName>
</protein>
<evidence type="ECO:0000313" key="4">
    <source>
        <dbReference type="Proteomes" id="UP001232163"/>
    </source>
</evidence>
<evidence type="ECO:0000313" key="3">
    <source>
        <dbReference type="EMBL" id="MDP9763825.1"/>
    </source>
</evidence>
<dbReference type="Proteomes" id="UP001232163">
    <property type="component" value="Unassembled WGS sequence"/>
</dbReference>